<organism evidence="1 2">
    <name type="scientific">Scytonema hofmannii PCC 7110</name>
    <dbReference type="NCBI Taxonomy" id="128403"/>
    <lineage>
        <taxon>Bacteria</taxon>
        <taxon>Bacillati</taxon>
        <taxon>Cyanobacteriota</taxon>
        <taxon>Cyanophyceae</taxon>
        <taxon>Nostocales</taxon>
        <taxon>Scytonemataceae</taxon>
        <taxon>Scytonema</taxon>
    </lineage>
</organism>
<dbReference type="STRING" id="128403.WA1_36040"/>
<protein>
    <recommendedName>
        <fullName evidence="3">N-acetyltransferase domain-containing protein</fullName>
    </recommendedName>
</protein>
<accession>A0A139X1M8</accession>
<dbReference type="Proteomes" id="UP000076925">
    <property type="component" value="Unassembled WGS sequence"/>
</dbReference>
<reference evidence="1 2" key="1">
    <citation type="journal article" date="2013" name="Genome Biol. Evol.">
        <title>Genomes of Stigonematalean cyanobacteria (subsection V) and the evolution of oxygenic photosynthesis from prokaryotes to plastids.</title>
        <authorList>
            <person name="Dagan T."/>
            <person name="Roettger M."/>
            <person name="Stucken K."/>
            <person name="Landan G."/>
            <person name="Koch R."/>
            <person name="Major P."/>
            <person name="Gould S.B."/>
            <person name="Goremykin V.V."/>
            <person name="Rippka R."/>
            <person name="Tandeau de Marsac N."/>
            <person name="Gugger M."/>
            <person name="Lockhart P.J."/>
            <person name="Allen J.F."/>
            <person name="Brune I."/>
            <person name="Maus I."/>
            <person name="Puhler A."/>
            <person name="Martin W.F."/>
        </authorList>
    </citation>
    <scope>NUCLEOTIDE SEQUENCE [LARGE SCALE GENOMIC DNA]</scope>
    <source>
        <strain evidence="1 2">PCC 7110</strain>
    </source>
</reference>
<gene>
    <name evidence="1" type="ORF">WA1_36040</name>
</gene>
<evidence type="ECO:0008006" key="3">
    <source>
        <dbReference type="Google" id="ProtNLM"/>
    </source>
</evidence>
<evidence type="ECO:0000313" key="2">
    <source>
        <dbReference type="Proteomes" id="UP000076925"/>
    </source>
</evidence>
<keyword evidence="2" id="KW-1185">Reference proteome</keyword>
<dbReference type="OrthoDB" id="509442at2"/>
<dbReference type="EMBL" id="ANNX02000040">
    <property type="protein sequence ID" value="KYC38595.1"/>
    <property type="molecule type" value="Genomic_DNA"/>
</dbReference>
<name>A0A139X1M8_9CYAN</name>
<comment type="caution">
    <text evidence="1">The sequence shown here is derived from an EMBL/GenBank/DDBJ whole genome shotgun (WGS) entry which is preliminary data.</text>
</comment>
<sequence>MAINEFRYVIGVQEEILLGLRLWQTKITEYINLYYQGDIENVKNTIFYGCVSKTRELYSYLLSRPEDYRSAIDDQGLLACACIIQPTDIYLDNGEVLQGLEIEHLTNSPWNTLLYPQLETRKGSATSLVEELVKESQALGFSGILKAVTIPSVREFYKKIGFIEDNGTGWMTLTLDAAERFLNRQQRRRNNRE</sequence>
<dbReference type="AlphaFoldDB" id="A0A139X1M8"/>
<evidence type="ECO:0000313" key="1">
    <source>
        <dbReference type="EMBL" id="KYC38595.1"/>
    </source>
</evidence>
<dbReference type="RefSeq" id="WP_017745787.1">
    <property type="nucleotide sequence ID" value="NZ_KQ976354.1"/>
</dbReference>
<proteinExistence type="predicted"/>